<organism evidence="5 6">
    <name type="scientific">Smittium simulii</name>
    <dbReference type="NCBI Taxonomy" id="133385"/>
    <lineage>
        <taxon>Eukaryota</taxon>
        <taxon>Fungi</taxon>
        <taxon>Fungi incertae sedis</taxon>
        <taxon>Zoopagomycota</taxon>
        <taxon>Kickxellomycotina</taxon>
        <taxon>Harpellomycetes</taxon>
        <taxon>Harpellales</taxon>
        <taxon>Legeriomycetaceae</taxon>
        <taxon>Smittium</taxon>
    </lineage>
</organism>
<dbReference type="InterPro" id="IPR004104">
    <property type="entry name" value="Gfo/Idh/MocA-like_OxRdtase_C"/>
</dbReference>
<comment type="similarity">
    <text evidence="1">Belongs to the Gfo/Idh/MocA family.</text>
</comment>
<dbReference type="GO" id="GO:0000166">
    <property type="term" value="F:nucleotide binding"/>
    <property type="evidence" value="ECO:0007669"/>
    <property type="project" value="InterPro"/>
</dbReference>
<dbReference type="PANTHER" id="PTHR43708:SF5">
    <property type="entry name" value="CONSERVED EXPRESSED OXIDOREDUCTASE (EUROFUNG)-RELATED"/>
    <property type="match status" value="1"/>
</dbReference>
<dbReference type="Pfam" id="PF02894">
    <property type="entry name" value="GFO_IDH_MocA_C"/>
    <property type="match status" value="1"/>
</dbReference>
<reference evidence="5 6" key="1">
    <citation type="journal article" date="2018" name="MBio">
        <title>Comparative Genomics Reveals the Core Gene Toolbox for the Fungus-Insect Symbiosis.</title>
        <authorList>
            <person name="Wang Y."/>
            <person name="Stata M."/>
            <person name="Wang W."/>
            <person name="Stajich J.E."/>
            <person name="White M.M."/>
            <person name="Moncalvo J.M."/>
        </authorList>
    </citation>
    <scope>NUCLEOTIDE SEQUENCE [LARGE SCALE GENOMIC DNA]</scope>
    <source>
        <strain evidence="5 6">SWE-8-4</strain>
    </source>
</reference>
<dbReference type="PANTHER" id="PTHR43708">
    <property type="entry name" value="CONSERVED EXPRESSED OXIDOREDUCTASE (EUROFUNG)"/>
    <property type="match status" value="1"/>
</dbReference>
<name>A0A2T9YZQ4_9FUNG</name>
<dbReference type="SUPFAM" id="SSF51735">
    <property type="entry name" value="NAD(P)-binding Rossmann-fold domains"/>
    <property type="match status" value="1"/>
</dbReference>
<keyword evidence="2" id="KW-0560">Oxidoreductase</keyword>
<evidence type="ECO:0000256" key="1">
    <source>
        <dbReference type="ARBA" id="ARBA00010928"/>
    </source>
</evidence>
<dbReference type="Proteomes" id="UP000245383">
    <property type="component" value="Unassembled WGS sequence"/>
</dbReference>
<evidence type="ECO:0000256" key="2">
    <source>
        <dbReference type="ARBA" id="ARBA00023002"/>
    </source>
</evidence>
<feature type="domain" description="Gfo/Idh/MocA-like oxidoreductase N-terminal" evidence="3">
    <location>
        <begin position="4"/>
        <end position="120"/>
    </location>
</feature>
<dbReference type="STRING" id="133385.A0A2T9YZQ4"/>
<sequence>MSQINVGVVAYGFSAKVFHLPFLDACPGYNVKAILQRSGSASAQKYPDAAIVRNIQELISISDIQLIVITSINSTHYEYAKAALLAGKHVVVEKPFTETSAQATELAALAKSAGLVLSVYQNRRYDGDFLTVKTLLASGMLGQLLEFHSRFDRFRLFKKHNSWKEDPSEPCSGILYDLGPHVIDQAVTLFGKPSSVQASVQKQRPLQDSPDDAFTVTLKYDHLNLTAVLSASMITRIKPPRFSLFGSSGSFVKYGLDPQESTLIAGELSVSNPQFGLDSPDNYGSIDTTYKDIHISGKIETVPGFYLGYYQNIRDAINKVQDLYVTPDQAVISMQIIEAAIESNKIKSTVFL</sequence>
<proteinExistence type="inferred from homology"/>
<dbReference type="InterPro" id="IPR000683">
    <property type="entry name" value="Gfo/Idh/MocA-like_OxRdtase_N"/>
</dbReference>
<dbReference type="AlphaFoldDB" id="A0A2T9YZQ4"/>
<evidence type="ECO:0000259" key="3">
    <source>
        <dbReference type="Pfam" id="PF01408"/>
    </source>
</evidence>
<dbReference type="EMBL" id="MBFR01000006">
    <property type="protein sequence ID" value="PVU97820.1"/>
    <property type="molecule type" value="Genomic_DNA"/>
</dbReference>
<dbReference type="InterPro" id="IPR051317">
    <property type="entry name" value="Gfo/Idh/MocA_oxidoreduct"/>
</dbReference>
<evidence type="ECO:0000313" key="5">
    <source>
        <dbReference type="EMBL" id="PVU97820.1"/>
    </source>
</evidence>
<dbReference type="Gene3D" id="3.30.360.10">
    <property type="entry name" value="Dihydrodipicolinate Reductase, domain 2"/>
    <property type="match status" value="1"/>
</dbReference>
<dbReference type="GO" id="GO:0016491">
    <property type="term" value="F:oxidoreductase activity"/>
    <property type="evidence" value="ECO:0007669"/>
    <property type="project" value="UniProtKB-KW"/>
</dbReference>
<comment type="caution">
    <text evidence="5">The sequence shown here is derived from an EMBL/GenBank/DDBJ whole genome shotgun (WGS) entry which is preliminary data.</text>
</comment>
<dbReference type="Pfam" id="PF01408">
    <property type="entry name" value="GFO_IDH_MocA"/>
    <property type="match status" value="1"/>
</dbReference>
<evidence type="ECO:0008006" key="7">
    <source>
        <dbReference type="Google" id="ProtNLM"/>
    </source>
</evidence>
<keyword evidence="6" id="KW-1185">Reference proteome</keyword>
<protein>
    <recommendedName>
        <fullName evidence="7">Oxidoreductase</fullName>
    </recommendedName>
</protein>
<dbReference type="InterPro" id="IPR036291">
    <property type="entry name" value="NAD(P)-bd_dom_sf"/>
</dbReference>
<evidence type="ECO:0000259" key="4">
    <source>
        <dbReference type="Pfam" id="PF02894"/>
    </source>
</evidence>
<gene>
    <name evidence="5" type="ORF">BB561_000236</name>
</gene>
<feature type="domain" description="Gfo/Idh/MocA-like oxidoreductase C-terminal" evidence="4">
    <location>
        <begin position="133"/>
        <end position="350"/>
    </location>
</feature>
<evidence type="ECO:0000313" key="6">
    <source>
        <dbReference type="Proteomes" id="UP000245383"/>
    </source>
</evidence>
<dbReference type="Gene3D" id="3.40.50.720">
    <property type="entry name" value="NAD(P)-binding Rossmann-like Domain"/>
    <property type="match status" value="1"/>
</dbReference>
<dbReference type="OrthoDB" id="64915at2759"/>
<accession>A0A2T9YZQ4</accession>